<name>A0ABZ3CFE0_9MOLU</name>
<gene>
    <name evidence="1" type="ORF">QN326_06710</name>
</gene>
<evidence type="ECO:0000313" key="2">
    <source>
        <dbReference type="Proteomes" id="UP001483898"/>
    </source>
</evidence>
<dbReference type="Proteomes" id="UP001483898">
    <property type="component" value="Chromosome"/>
</dbReference>
<evidence type="ECO:0000313" key="1">
    <source>
        <dbReference type="EMBL" id="WZX02620.1"/>
    </source>
</evidence>
<reference evidence="1" key="1">
    <citation type="submission" date="2023-06" db="EMBL/GenBank/DDBJ databases">
        <title>Complete Genome of Candidatus Phytoplasma asteris M8.</title>
        <authorList>
            <person name="Toth R."/>
            <person name="Ilic A.-M."/>
            <person name="Huettel B."/>
            <person name="Duduk B."/>
            <person name="Kube M."/>
        </authorList>
    </citation>
    <scope>NUCLEOTIDE SEQUENCE [LARGE SCALE GENOMIC DNA]</scope>
    <source>
        <strain evidence="1">M8</strain>
    </source>
</reference>
<sequence length="42" mass="4925">MIVSCYLLFVYLPNNKLLKEKILLEEQLESKQNIKNNSLTAK</sequence>
<keyword evidence="2" id="KW-1185">Reference proteome</keyword>
<protein>
    <submittedName>
        <fullName evidence="1">Uncharacterized protein</fullName>
    </submittedName>
</protein>
<proteinExistence type="predicted"/>
<accession>A0ABZ3CFE0</accession>
<dbReference type="EMBL" id="CP128414">
    <property type="protein sequence ID" value="WZX02620.1"/>
    <property type="molecule type" value="Genomic_DNA"/>
</dbReference>
<organism evidence="1 2">
    <name type="scientific">Candidatus Phytoplasma asteris</name>
    <dbReference type="NCBI Taxonomy" id="85620"/>
    <lineage>
        <taxon>Bacteria</taxon>
        <taxon>Bacillati</taxon>
        <taxon>Mycoplasmatota</taxon>
        <taxon>Mollicutes</taxon>
        <taxon>Acholeplasmatales</taxon>
        <taxon>Acholeplasmataceae</taxon>
        <taxon>Candidatus Phytoplasma</taxon>
        <taxon>16SrI (Aster yellows group)</taxon>
    </lineage>
</organism>